<evidence type="ECO:0000256" key="1">
    <source>
        <dbReference type="ARBA" id="ARBA00005541"/>
    </source>
</evidence>
<comment type="caution">
    <text evidence="4">The sequence shown here is derived from an EMBL/GenBank/DDBJ whole genome shotgun (WGS) entry which is preliminary data.</text>
</comment>
<protein>
    <submittedName>
        <fullName evidence="4">Toxic anion resistance protein</fullName>
    </submittedName>
</protein>
<dbReference type="Pfam" id="PF05816">
    <property type="entry name" value="TelA"/>
    <property type="match status" value="1"/>
</dbReference>
<accession>A0A3N9UIH1</accession>
<keyword evidence="3" id="KW-0175">Coiled coil</keyword>
<dbReference type="AlphaFoldDB" id="A0A3N9UIH1"/>
<comment type="similarity">
    <text evidence="1 2">Belongs to the TelA family.</text>
</comment>
<keyword evidence="5" id="KW-1185">Reference proteome</keyword>
<dbReference type="PANTHER" id="PTHR38432">
    <property type="entry name" value="TELA-LIKE PROTEIN SAOUHSC_01408"/>
    <property type="match status" value="1"/>
</dbReference>
<evidence type="ECO:0000256" key="3">
    <source>
        <dbReference type="SAM" id="Coils"/>
    </source>
</evidence>
<organism evidence="4 5">
    <name type="scientific">Lysinibacillus composti</name>
    <dbReference type="NCBI Taxonomy" id="720633"/>
    <lineage>
        <taxon>Bacteria</taxon>
        <taxon>Bacillati</taxon>
        <taxon>Bacillota</taxon>
        <taxon>Bacilli</taxon>
        <taxon>Bacillales</taxon>
        <taxon>Bacillaceae</taxon>
        <taxon>Lysinibacillus</taxon>
    </lineage>
</organism>
<dbReference type="InterPro" id="IPR008863">
    <property type="entry name" value="Toxic_anion-R_TelA"/>
</dbReference>
<dbReference type="OrthoDB" id="9768858at2"/>
<dbReference type="PANTHER" id="PTHR38432:SF1">
    <property type="entry name" value="TELA-LIKE PROTEIN SAOUHSC_01408"/>
    <property type="match status" value="1"/>
</dbReference>
<name>A0A3N9UIH1_9BACI</name>
<dbReference type="Proteomes" id="UP000274033">
    <property type="component" value="Unassembled WGS sequence"/>
</dbReference>
<dbReference type="PIRSF" id="PIRSF026508">
    <property type="entry name" value="TelA"/>
    <property type="match status" value="1"/>
</dbReference>
<proteinExistence type="inferred from homology"/>
<evidence type="ECO:0000313" key="4">
    <source>
        <dbReference type="EMBL" id="RQW75801.1"/>
    </source>
</evidence>
<evidence type="ECO:0000313" key="5">
    <source>
        <dbReference type="Proteomes" id="UP000274033"/>
    </source>
</evidence>
<dbReference type="EMBL" id="RRCT01000002">
    <property type="protein sequence ID" value="RQW75801.1"/>
    <property type="molecule type" value="Genomic_DNA"/>
</dbReference>
<evidence type="ECO:0000256" key="2">
    <source>
        <dbReference type="PIRNR" id="PIRNR026508"/>
    </source>
</evidence>
<feature type="coiled-coil region" evidence="3">
    <location>
        <begin position="131"/>
        <end position="158"/>
    </location>
</feature>
<reference evidence="4 5" key="1">
    <citation type="journal article" date="2013" name="J. Microbiol.">
        <title>Lysinibacillus chungkukjangi sp. nov., isolated from Chungkukjang, Korean fermented soybean food.</title>
        <authorList>
            <person name="Kim S.J."/>
            <person name="Jang Y.H."/>
            <person name="Hamada M."/>
            <person name="Ahn J.H."/>
            <person name="Weon H.Y."/>
            <person name="Suzuki K."/>
            <person name="Whang K.S."/>
            <person name="Kwon S.W."/>
        </authorList>
    </citation>
    <scope>NUCLEOTIDE SEQUENCE [LARGE SCALE GENOMIC DNA]</scope>
    <source>
        <strain evidence="4 5">MCCC 1A12701</strain>
    </source>
</reference>
<sequence length="371" mass="42821">MTESKSSGNAIKNIMSSFSDFSMTQPDSSEGHLPGLFSSLSSENQSKALHLASKIDVSRYDYVLNFGSEVQEALKTFSHNLLVQVQRNDTSPIREVLHKLMEQLEKINPDDLIENSKGFFSKLFSRRKSTIQETMSQYNRLSKQIDRLSIQLQHAQKGLILDMNMLDELFRLNEDYFHHISVFIAAGELKLMDLKKNDYTKLLNKVEQSKDDPMAKQKLSDLLMSIEWLDRKIYELQISREIAIQSAPQIRLMQQTNQMLIEKIQSSIMTTIPLWQSQISILINLNNQRRANMMQERLMNASDEMIRKNAKMLKSTANDSNRKTISHADIDVFKQTQLQLIESIEETLRVQATSNEQQTALESKLLEIDQK</sequence>
<gene>
    <name evidence="4" type="ORF">EBB45_04060</name>
</gene>
<dbReference type="RefSeq" id="WP_124762906.1">
    <property type="nucleotide sequence ID" value="NZ_JAFBDY010000002.1"/>
</dbReference>